<dbReference type="Proteomes" id="UP000008641">
    <property type="component" value="Chromosome"/>
</dbReference>
<dbReference type="RefSeq" id="WP_013599060.1">
    <property type="nucleotide sequence ID" value="NC_015144.1"/>
</dbReference>
<dbReference type="STRING" id="865938.Weevi_1996"/>
<dbReference type="AlphaFoldDB" id="F0P1F8"/>
<evidence type="ECO:0000313" key="1">
    <source>
        <dbReference type="EMBL" id="ADX68672.1"/>
    </source>
</evidence>
<keyword evidence="2" id="KW-1185">Reference proteome</keyword>
<dbReference type="eggNOG" id="ENOG502ZQR0">
    <property type="taxonomic scope" value="Bacteria"/>
</dbReference>
<dbReference type="HOGENOM" id="CLU_1593882_0_0_10"/>
<organism evidence="1 2">
    <name type="scientific">Weeksella virosa (strain ATCC 43766 / DSM 16922 / JCM 21250 / CCUG 30538 / CDC 9751 / IAM 14551 / NBRC 16016 / NCTC 11634 / CL345/78)</name>
    <dbReference type="NCBI Taxonomy" id="865938"/>
    <lineage>
        <taxon>Bacteria</taxon>
        <taxon>Pseudomonadati</taxon>
        <taxon>Bacteroidota</taxon>
        <taxon>Flavobacteriia</taxon>
        <taxon>Flavobacteriales</taxon>
        <taxon>Weeksellaceae</taxon>
        <taxon>Weeksella</taxon>
    </lineage>
</organism>
<name>F0P1F8_WEEVC</name>
<reference evidence="1 2" key="1">
    <citation type="journal article" date="2011" name="Stand. Genomic Sci.">
        <title>Complete genome sequence of Weeksella virosa type strain (9751).</title>
        <authorList>
            <person name="Lang E."/>
            <person name="Teshima H."/>
            <person name="Lucas S."/>
            <person name="Lapidus A."/>
            <person name="Hammon N."/>
            <person name="Deshpande S."/>
            <person name="Nolan M."/>
            <person name="Cheng J.F."/>
            <person name="Pitluck S."/>
            <person name="Liolios K."/>
            <person name="Pagani I."/>
            <person name="Mikhailova N."/>
            <person name="Ivanova N."/>
            <person name="Mavromatis K."/>
            <person name="Pati A."/>
            <person name="Tapia R."/>
            <person name="Han C."/>
            <person name="Goodwin L."/>
            <person name="Chen A."/>
            <person name="Palaniappan K."/>
            <person name="Land M."/>
            <person name="Hauser L."/>
            <person name="Chang Y.J."/>
            <person name="Jeffries C.D."/>
            <person name="Brambilla E.M."/>
            <person name="Kopitz M."/>
            <person name="Rohde M."/>
            <person name="Goker M."/>
            <person name="Tindall B.J."/>
            <person name="Detter J.C."/>
            <person name="Woyke T."/>
            <person name="Bristow J."/>
            <person name="Eisen J.A."/>
            <person name="Markowitz V."/>
            <person name="Hugenholtz P."/>
            <person name="Klenk H.P."/>
            <person name="Kyrpides N.C."/>
        </authorList>
    </citation>
    <scope>NUCLEOTIDE SEQUENCE [LARGE SCALE GENOMIC DNA]</scope>
    <source>
        <strain evidence="2">ATCC 43766 / DSM 16922 / JCM 21250 / NBRC 16016 / NCTC 11634 / CL345/78</strain>
    </source>
</reference>
<dbReference type="OrthoDB" id="1443631at2"/>
<dbReference type="KEGG" id="wvi:Weevi_1996"/>
<reference evidence="2" key="2">
    <citation type="journal article" date="2011" name="Stand. Genomic Sci.">
        <title>Complete genome sequence of Weeksella virosa type strain (9751T).</title>
        <authorList>
            <person name="Lang E."/>
            <person name="Teshima H."/>
            <person name="Lucas S."/>
            <person name="Lapidus A."/>
            <person name="Hammon N."/>
            <person name="Deshpande S."/>
            <person name="Nolan M."/>
            <person name="Cheng J."/>
            <person name="Pitluck S."/>
            <person name="Liolios K."/>
            <person name="Pagani I."/>
            <person name="Mikhailova N."/>
            <person name="Ivanova N."/>
            <person name="Mavromatis K."/>
            <person name="Pati A."/>
            <person name="Tapia R."/>
            <person name="Han C."/>
            <person name="Goodwin L."/>
            <person name="Chen A."/>
            <person name="Palaniappan K."/>
            <person name="Land M."/>
            <person name="Hauser L."/>
            <person name="Chang Y."/>
            <person name="Jeffries C."/>
            <person name="Brambilla E."/>
            <person name="Kopitz M."/>
            <person name="Rohde M."/>
            <person name="Goker M."/>
            <person name="Tindall B."/>
            <person name="Detter J."/>
            <person name="Woyke T."/>
            <person name="Bristow J."/>
            <person name="Eisen J."/>
            <person name="Markowitz V."/>
            <person name="Hugenholtz P."/>
            <person name="Klenk H."/>
            <person name="Kyrpides N."/>
        </authorList>
    </citation>
    <scope>NUCLEOTIDE SEQUENCE [LARGE SCALE GENOMIC DNA]</scope>
    <source>
        <strain evidence="2">ATCC 43766 / DSM 16922 / JCM 21250 / NBRC 16016 / NCTC 11634 / CL345/78</strain>
    </source>
</reference>
<evidence type="ECO:0000313" key="2">
    <source>
        <dbReference type="Proteomes" id="UP000008641"/>
    </source>
</evidence>
<protein>
    <submittedName>
        <fullName evidence="1">Uncharacterized protein</fullName>
    </submittedName>
</protein>
<accession>F0P1F8</accession>
<gene>
    <name evidence="1" type="ordered locus">Weevi_1996</name>
</gene>
<proteinExistence type="predicted"/>
<sequence length="167" mass="20410">MHDLNIIELNKDFRDFSKISHVHDFTRRFTLYKKDKRYSLQITEYDFKGFAYLFSSYTIEDLFLETKKGDKLFVYQHRTLKFAELFRDQEFVQQQSIQNLRGYFIELDFYFHNEGSKLILDYIDRNQLQDVFDLLLFETDCQFRGRLMTELLINLRFSEELEDPSLT</sequence>
<dbReference type="EMBL" id="CP002455">
    <property type="protein sequence ID" value="ADX68672.1"/>
    <property type="molecule type" value="Genomic_DNA"/>
</dbReference>